<comment type="caution">
    <text evidence="3">The sequence shown here is derived from an EMBL/GenBank/DDBJ whole genome shotgun (WGS) entry which is preliminary data.</text>
</comment>
<dbReference type="RefSeq" id="WP_210510878.1">
    <property type="nucleotide sequence ID" value="NZ_JAFIDN010000003.1"/>
</dbReference>
<dbReference type="InterPro" id="IPR052529">
    <property type="entry name" value="Bact_Transport_Assoc"/>
</dbReference>
<feature type="transmembrane region" description="Helical" evidence="1">
    <location>
        <begin position="224"/>
        <end position="245"/>
    </location>
</feature>
<keyword evidence="1" id="KW-1133">Transmembrane helix</keyword>
<feature type="transmembrane region" description="Helical" evidence="1">
    <location>
        <begin position="60"/>
        <end position="82"/>
    </location>
</feature>
<dbReference type="InterPro" id="IPR007349">
    <property type="entry name" value="DUF418"/>
</dbReference>
<evidence type="ECO:0000313" key="3">
    <source>
        <dbReference type="EMBL" id="MBP3191978.1"/>
    </source>
</evidence>
<dbReference type="EMBL" id="JAFIDN010000003">
    <property type="protein sequence ID" value="MBP3191978.1"/>
    <property type="molecule type" value="Genomic_DNA"/>
</dbReference>
<feature type="domain" description="DUF418" evidence="2">
    <location>
        <begin position="244"/>
        <end position="407"/>
    </location>
</feature>
<dbReference type="Pfam" id="PF04235">
    <property type="entry name" value="DUF418"/>
    <property type="match status" value="1"/>
</dbReference>
<feature type="transmembrane region" description="Helical" evidence="1">
    <location>
        <begin position="295"/>
        <end position="319"/>
    </location>
</feature>
<sequence length="420" mass="47813">MNPLTATSRRERIPELDLLRGFALFGIIMVNVQFIGLPFFKALTDLHPFTDPLSQFSKGLVGILLEGKFITLFSFMFGFGFWMFTHRARERGRTAGPLFFWRIFLLALFGAAHATLFWAGDILIPYAILGLLLLIFLNRSDKTVRIWMVLFPAFQVLLVVGFVVLVQWALTIPEAKDEVMAGFDEARMQMEQLTAATLQAYQSSSWTAMIPVRLQELAFVYQGYLFGGIGFFYLFGLFLAGMLAGRQGWFENLEEKLHVIRKRAPWLLLAGLAIAIPAYILYLRADILIPDWNSAAYITLFVVGTPLLSSAYAMLLILGYHRWRRARIWEWLGSAGRMSLTVYLTQSVILTTVFYGHGLGLMMKVPVAGMLLIALATFVLQVAAAHWWMQRFTMGPLEWLWRAATYGYLPALKRRMEEAE</sequence>
<keyword evidence="1" id="KW-0472">Membrane</keyword>
<evidence type="ECO:0000256" key="1">
    <source>
        <dbReference type="SAM" id="Phobius"/>
    </source>
</evidence>
<feature type="transmembrane region" description="Helical" evidence="1">
    <location>
        <begin position="367"/>
        <end position="389"/>
    </location>
</feature>
<name>A0A8J7S826_9BACT</name>
<organism evidence="3 4">
    <name type="scientific">Natronogracilivirga saccharolytica</name>
    <dbReference type="NCBI Taxonomy" id="2812953"/>
    <lineage>
        <taxon>Bacteria</taxon>
        <taxon>Pseudomonadati</taxon>
        <taxon>Balneolota</taxon>
        <taxon>Balneolia</taxon>
        <taxon>Balneolales</taxon>
        <taxon>Cyclonatronaceae</taxon>
        <taxon>Natronogracilivirga</taxon>
    </lineage>
</organism>
<feature type="transmembrane region" description="Helical" evidence="1">
    <location>
        <begin position="21"/>
        <end position="40"/>
    </location>
</feature>
<feature type="transmembrane region" description="Helical" evidence="1">
    <location>
        <begin position="340"/>
        <end position="361"/>
    </location>
</feature>
<feature type="transmembrane region" description="Helical" evidence="1">
    <location>
        <begin position="266"/>
        <end position="283"/>
    </location>
</feature>
<dbReference type="Proteomes" id="UP000673975">
    <property type="component" value="Unassembled WGS sequence"/>
</dbReference>
<keyword evidence="1" id="KW-0812">Transmembrane</keyword>
<feature type="transmembrane region" description="Helical" evidence="1">
    <location>
        <begin position="149"/>
        <end position="170"/>
    </location>
</feature>
<accession>A0A8J7S826</accession>
<evidence type="ECO:0000259" key="2">
    <source>
        <dbReference type="Pfam" id="PF04235"/>
    </source>
</evidence>
<feature type="transmembrane region" description="Helical" evidence="1">
    <location>
        <begin position="118"/>
        <end position="137"/>
    </location>
</feature>
<protein>
    <submittedName>
        <fullName evidence="3">DUF418 domain-containing protein</fullName>
    </submittedName>
</protein>
<dbReference type="PANTHER" id="PTHR30590">
    <property type="entry name" value="INNER MEMBRANE PROTEIN"/>
    <property type="match status" value="1"/>
</dbReference>
<dbReference type="PANTHER" id="PTHR30590:SF2">
    <property type="entry name" value="INNER MEMBRANE PROTEIN"/>
    <property type="match status" value="1"/>
</dbReference>
<feature type="transmembrane region" description="Helical" evidence="1">
    <location>
        <begin position="94"/>
        <end position="112"/>
    </location>
</feature>
<dbReference type="AlphaFoldDB" id="A0A8J7S826"/>
<reference evidence="3" key="1">
    <citation type="submission" date="2021-02" db="EMBL/GenBank/DDBJ databases">
        <title>Natronogracilivirga saccharolytica gen. nov. sp. nov. a new anaerobic, haloalkiliphilic carbohydrate-fermenting bacterium from soda lake and proposing of Cyclonatronumiaceae fam. nov. in the phylum Balneolaeota.</title>
        <authorList>
            <person name="Zhilina T.N."/>
            <person name="Sorokin D.Y."/>
            <person name="Zavarzina D.G."/>
            <person name="Toshchakov S.V."/>
            <person name="Kublanov I.V."/>
        </authorList>
    </citation>
    <scope>NUCLEOTIDE SEQUENCE</scope>
    <source>
        <strain evidence="3">Z-1702</strain>
    </source>
</reference>
<keyword evidence="4" id="KW-1185">Reference proteome</keyword>
<gene>
    <name evidence="3" type="ORF">NATSA_04790</name>
</gene>
<evidence type="ECO:0000313" key="4">
    <source>
        <dbReference type="Proteomes" id="UP000673975"/>
    </source>
</evidence>
<proteinExistence type="predicted"/>